<dbReference type="PATRIC" id="fig|1403316.3.peg.272"/>
<dbReference type="OrthoDB" id="9807385at2"/>
<dbReference type="Pfam" id="PF02457">
    <property type="entry name" value="DAC"/>
    <property type="match status" value="1"/>
</dbReference>
<dbReference type="EMBL" id="CP006771">
    <property type="protein sequence ID" value="AGX89060.1"/>
    <property type="molecule type" value="Genomic_DNA"/>
</dbReference>
<keyword evidence="6" id="KW-1133">Transmembrane helix</keyword>
<keyword evidence="4" id="KW-0547">Nucleotide-binding</keyword>
<dbReference type="PROSITE" id="PS51794">
    <property type="entry name" value="DAC"/>
    <property type="match status" value="1"/>
</dbReference>
<feature type="domain" description="DAC" evidence="7">
    <location>
        <begin position="29"/>
        <end position="185"/>
    </location>
</feature>
<evidence type="ECO:0000313" key="8">
    <source>
        <dbReference type="EMBL" id="AGX89060.1"/>
    </source>
</evidence>
<proteinExistence type="predicted"/>
<dbReference type="Gene3D" id="3.40.1700.10">
    <property type="entry name" value="DNA integrity scanning protein, DisA, N-terminal domain"/>
    <property type="match status" value="1"/>
</dbReference>
<keyword evidence="3" id="KW-0548">Nucleotidyltransferase</keyword>
<dbReference type="InterPro" id="IPR050338">
    <property type="entry name" value="DisA"/>
</dbReference>
<evidence type="ECO:0000313" key="9">
    <source>
        <dbReference type="Proteomes" id="UP000017119"/>
    </source>
</evidence>
<sequence>MSWNTKDIWVVVISLSTFLLLFYYVSIERVWFKKYVWKLFRRKNISDSEFENFVYHFGEVLFKFSKRKIGALIVIEKFQNLQKYISLGYEVKSKFFPDFLYNIFFNKASSMHDGGVIIRGMEIMSISSYFPITSDKNIPNEYGSRHRAAMGISGRTDALAFLVSESSGKIMISQDGKINSLDNSNINLLIKKLKELLSFYIE</sequence>
<dbReference type="InterPro" id="IPR036888">
    <property type="entry name" value="DNA_integrity_DisA_N_sf"/>
</dbReference>
<evidence type="ECO:0000259" key="7">
    <source>
        <dbReference type="PROSITE" id="PS51794"/>
    </source>
</evidence>
<dbReference type="AlphaFoldDB" id="U5NCK8"/>
<keyword evidence="6" id="KW-0812">Transmembrane</keyword>
<evidence type="ECO:0000256" key="3">
    <source>
        <dbReference type="ARBA" id="ARBA00022695"/>
    </source>
</evidence>
<feature type="transmembrane region" description="Helical" evidence="6">
    <location>
        <begin position="6"/>
        <end position="25"/>
    </location>
</feature>
<dbReference type="GO" id="GO:0005524">
    <property type="term" value="F:ATP binding"/>
    <property type="evidence" value="ECO:0007669"/>
    <property type="project" value="UniProtKB-KW"/>
</dbReference>
<comment type="catalytic activity">
    <reaction evidence="1">
        <text>2 ATP = 3',3'-c-di-AMP + 2 diphosphate</text>
        <dbReference type="Rhea" id="RHEA:35655"/>
        <dbReference type="ChEBI" id="CHEBI:30616"/>
        <dbReference type="ChEBI" id="CHEBI:33019"/>
        <dbReference type="ChEBI" id="CHEBI:71500"/>
        <dbReference type="EC" id="2.7.7.85"/>
    </reaction>
</comment>
<protein>
    <recommendedName>
        <fullName evidence="7">DAC domain-containing protein</fullName>
    </recommendedName>
</protein>
<evidence type="ECO:0000256" key="5">
    <source>
        <dbReference type="ARBA" id="ARBA00022840"/>
    </source>
</evidence>
<evidence type="ECO:0000256" key="4">
    <source>
        <dbReference type="ARBA" id="ARBA00022741"/>
    </source>
</evidence>
<evidence type="ECO:0000256" key="2">
    <source>
        <dbReference type="ARBA" id="ARBA00022679"/>
    </source>
</evidence>
<dbReference type="KEGG" id="mpv:PRV_01515"/>
<gene>
    <name evidence="8" type="ORF">PRV_01515</name>
</gene>
<dbReference type="RefSeq" id="WP_022769633.1">
    <property type="nucleotide sequence ID" value="NC_022575.1"/>
</dbReference>
<accession>U5NCK8</accession>
<evidence type="ECO:0000256" key="6">
    <source>
        <dbReference type="SAM" id="Phobius"/>
    </source>
</evidence>
<reference evidence="8 9" key="1">
    <citation type="journal article" date="2013" name="Genome Announc.">
        <title>Genome Sequence of Mycoplasma parvum (Formerly Eperythrozoon parvum), a Diminutive Hemoplasma of the Pig.</title>
        <authorList>
            <person name="do Nascimento N.C."/>
            <person name="Dos Santos A.P."/>
            <person name="Chu Y."/>
            <person name="Guimaraes A.M."/>
            <person name="Pagliaro A."/>
            <person name="Messick J.B."/>
        </authorList>
    </citation>
    <scope>NUCLEOTIDE SEQUENCE [LARGE SCALE GENOMIC DNA]</scope>
    <source>
        <strain evidence="8 9">Indiana</strain>
    </source>
</reference>
<organism evidence="8 9">
    <name type="scientific">Mycoplasma parvum str. Indiana</name>
    <dbReference type="NCBI Taxonomy" id="1403316"/>
    <lineage>
        <taxon>Bacteria</taxon>
        <taxon>Bacillati</taxon>
        <taxon>Mycoplasmatota</taxon>
        <taxon>Mollicutes</taxon>
        <taxon>Mycoplasmataceae</taxon>
        <taxon>Mycoplasma</taxon>
    </lineage>
</organism>
<dbReference type="STRING" id="1403316.PRV_01515"/>
<keyword evidence="2" id="KW-0808">Transferase</keyword>
<dbReference type="PANTHER" id="PTHR34185">
    <property type="entry name" value="DIADENYLATE CYCLASE"/>
    <property type="match status" value="1"/>
</dbReference>
<dbReference type="InterPro" id="IPR003390">
    <property type="entry name" value="DNA_integrity_scan_DisA_N"/>
</dbReference>
<dbReference type="Proteomes" id="UP000017119">
    <property type="component" value="Chromosome"/>
</dbReference>
<keyword evidence="6" id="KW-0472">Membrane</keyword>
<dbReference type="HOGENOM" id="CLU_038561_2_0_14"/>
<name>U5NCK8_9MOLU</name>
<dbReference type="PANTHER" id="PTHR34185:SF1">
    <property type="entry name" value="DIADENYLATE CYCLASE"/>
    <property type="match status" value="1"/>
</dbReference>
<keyword evidence="5" id="KW-0067">ATP-binding</keyword>
<dbReference type="SUPFAM" id="SSF143597">
    <property type="entry name" value="YojJ-like"/>
    <property type="match status" value="1"/>
</dbReference>
<dbReference type="NCBIfam" id="NF038327">
    <property type="entry name" value="c-di-AMP_CdaM"/>
    <property type="match status" value="1"/>
</dbReference>
<dbReference type="GO" id="GO:0106408">
    <property type="term" value="F:diadenylate cyclase activity"/>
    <property type="evidence" value="ECO:0007669"/>
    <property type="project" value="UniProtKB-EC"/>
</dbReference>
<dbReference type="GO" id="GO:0004016">
    <property type="term" value="F:adenylate cyclase activity"/>
    <property type="evidence" value="ECO:0007669"/>
    <property type="project" value="TreeGrafter"/>
</dbReference>
<keyword evidence="9" id="KW-1185">Reference proteome</keyword>
<evidence type="ECO:0000256" key="1">
    <source>
        <dbReference type="ARBA" id="ARBA00000877"/>
    </source>
</evidence>